<dbReference type="RefSeq" id="WP_219530619.1">
    <property type="nucleotide sequence ID" value="NZ_JAHKRM010000009.1"/>
</dbReference>
<name>A0ABW4G7J9_9ACTN</name>
<reference evidence="2" key="1">
    <citation type="journal article" date="2019" name="Int. J. Syst. Evol. Microbiol.">
        <title>The Global Catalogue of Microorganisms (GCM) 10K type strain sequencing project: providing services to taxonomists for standard genome sequencing and annotation.</title>
        <authorList>
            <consortium name="The Broad Institute Genomics Platform"/>
            <consortium name="The Broad Institute Genome Sequencing Center for Infectious Disease"/>
            <person name="Wu L."/>
            <person name="Ma J."/>
        </authorList>
    </citation>
    <scope>NUCLEOTIDE SEQUENCE [LARGE SCALE GENOMIC DNA]</scope>
    <source>
        <strain evidence="2">CGMCC 1.15399</strain>
    </source>
</reference>
<comment type="caution">
    <text evidence="1">The sequence shown here is derived from an EMBL/GenBank/DDBJ whole genome shotgun (WGS) entry which is preliminary data.</text>
</comment>
<evidence type="ECO:0000313" key="2">
    <source>
        <dbReference type="Proteomes" id="UP001597097"/>
    </source>
</evidence>
<evidence type="ECO:0000313" key="1">
    <source>
        <dbReference type="EMBL" id="MFD1538733.1"/>
    </source>
</evidence>
<organism evidence="1 2">
    <name type="scientific">Nonomuraea guangzhouensis</name>
    <dbReference type="NCBI Taxonomy" id="1291555"/>
    <lineage>
        <taxon>Bacteria</taxon>
        <taxon>Bacillati</taxon>
        <taxon>Actinomycetota</taxon>
        <taxon>Actinomycetes</taxon>
        <taxon>Streptosporangiales</taxon>
        <taxon>Streptosporangiaceae</taxon>
        <taxon>Nonomuraea</taxon>
    </lineage>
</organism>
<accession>A0ABW4G7J9</accession>
<keyword evidence="2" id="KW-1185">Reference proteome</keyword>
<protein>
    <submittedName>
        <fullName evidence="1">Uncharacterized protein</fullName>
    </submittedName>
</protein>
<sequence length="130" mass="13882">MEYYLGYGVDWSSPNLAQLMAIDALAGGRADADALAQAEGDRSEGIANAIMGTVGEFLSWCRLQGWVPPALVNALSQPKYLRYLPGGFDTGEDGQNRTVMVRTSKFRVAVPGYEGLSDEGIGVLLGLARP</sequence>
<dbReference type="Proteomes" id="UP001597097">
    <property type="component" value="Unassembled WGS sequence"/>
</dbReference>
<gene>
    <name evidence="1" type="ORF">ACFSJ0_16880</name>
</gene>
<dbReference type="EMBL" id="JBHUCM010000014">
    <property type="protein sequence ID" value="MFD1538733.1"/>
    <property type="molecule type" value="Genomic_DNA"/>
</dbReference>
<proteinExistence type="predicted"/>